<proteinExistence type="predicted"/>
<dbReference type="InterPro" id="IPR001849">
    <property type="entry name" value="PH_domain"/>
</dbReference>
<dbReference type="InterPro" id="IPR000253">
    <property type="entry name" value="FHA_dom"/>
</dbReference>
<dbReference type="Pfam" id="PF00498">
    <property type="entry name" value="FHA"/>
    <property type="match status" value="1"/>
</dbReference>
<feature type="region of interest" description="Disordered" evidence="2">
    <location>
        <begin position="1034"/>
        <end position="1172"/>
    </location>
</feature>
<dbReference type="Gene3D" id="2.60.200.20">
    <property type="match status" value="1"/>
</dbReference>
<feature type="coiled-coil region" evidence="1">
    <location>
        <begin position="937"/>
        <end position="971"/>
    </location>
</feature>
<dbReference type="Pfam" id="PF00169">
    <property type="entry name" value="PH"/>
    <property type="match status" value="1"/>
</dbReference>
<feature type="compositionally biased region" description="Basic and acidic residues" evidence="2">
    <location>
        <begin position="299"/>
        <end position="308"/>
    </location>
</feature>
<keyword evidence="6" id="KW-1185">Reference proteome</keyword>
<keyword evidence="1" id="KW-0175">Coiled coil</keyword>
<evidence type="ECO:0000256" key="3">
    <source>
        <dbReference type="SAM" id="SignalP"/>
    </source>
</evidence>
<evidence type="ECO:0000256" key="2">
    <source>
        <dbReference type="SAM" id="MobiDB-lite"/>
    </source>
</evidence>
<reference evidence="5 6" key="1">
    <citation type="submission" date="2022-01" db="EMBL/GenBank/DDBJ databases">
        <title>A high-quality chromosome-level genome assembly of rohu carp, Labeo rohita.</title>
        <authorList>
            <person name="Arick M.A. II"/>
            <person name="Hsu C.-Y."/>
            <person name="Magbanua Z."/>
            <person name="Pechanova O."/>
            <person name="Grover C."/>
            <person name="Miller E."/>
            <person name="Thrash A."/>
            <person name="Ezzel L."/>
            <person name="Alam S."/>
            <person name="Benzie J."/>
            <person name="Hamilton M."/>
            <person name="Karsi A."/>
            <person name="Lawrence M.L."/>
            <person name="Peterson D.G."/>
        </authorList>
    </citation>
    <scope>NUCLEOTIDE SEQUENCE [LARGE SCALE GENOMIC DNA]</scope>
    <source>
        <strain evidence="6">BAU-BD-2019</strain>
        <tissue evidence="5">Blood</tissue>
    </source>
</reference>
<dbReference type="CDD" id="cd22713">
    <property type="entry name" value="FHA_PHLB1"/>
    <property type="match status" value="1"/>
</dbReference>
<protein>
    <submittedName>
        <fullName evidence="5">Pleckstrin homology-like domain family B member 2</fullName>
    </submittedName>
</protein>
<evidence type="ECO:0000313" key="6">
    <source>
        <dbReference type="Proteomes" id="UP000830375"/>
    </source>
</evidence>
<feature type="compositionally biased region" description="Polar residues" evidence="2">
    <location>
        <begin position="472"/>
        <end position="485"/>
    </location>
</feature>
<dbReference type="Proteomes" id="UP000830375">
    <property type="component" value="Unassembled WGS sequence"/>
</dbReference>
<comment type="caution">
    <text evidence="5">The sequence shown here is derived from an EMBL/GenBank/DDBJ whole genome shotgun (WGS) entry which is preliminary data.</text>
</comment>
<feature type="compositionally biased region" description="Polar residues" evidence="2">
    <location>
        <begin position="402"/>
        <end position="412"/>
    </location>
</feature>
<organism evidence="5 6">
    <name type="scientific">Labeo rohita</name>
    <name type="common">Indian major carp</name>
    <name type="synonym">Cyprinus rohita</name>
    <dbReference type="NCBI Taxonomy" id="84645"/>
    <lineage>
        <taxon>Eukaryota</taxon>
        <taxon>Metazoa</taxon>
        <taxon>Chordata</taxon>
        <taxon>Craniata</taxon>
        <taxon>Vertebrata</taxon>
        <taxon>Euteleostomi</taxon>
        <taxon>Actinopterygii</taxon>
        <taxon>Neopterygii</taxon>
        <taxon>Teleostei</taxon>
        <taxon>Ostariophysi</taxon>
        <taxon>Cypriniformes</taxon>
        <taxon>Cyprinidae</taxon>
        <taxon>Labeoninae</taxon>
        <taxon>Labeonini</taxon>
        <taxon>Labeo</taxon>
    </lineage>
</organism>
<feature type="compositionally biased region" description="Polar residues" evidence="2">
    <location>
        <begin position="318"/>
        <end position="353"/>
    </location>
</feature>
<feature type="compositionally biased region" description="Polar residues" evidence="2">
    <location>
        <begin position="232"/>
        <end position="247"/>
    </location>
</feature>
<feature type="compositionally biased region" description="Basic and acidic residues" evidence="2">
    <location>
        <begin position="1142"/>
        <end position="1155"/>
    </location>
</feature>
<feature type="coiled-coil region" evidence="1">
    <location>
        <begin position="700"/>
        <end position="780"/>
    </location>
</feature>
<dbReference type="EMBL" id="JACTAM010000024">
    <property type="protein sequence ID" value="KAI2648941.1"/>
    <property type="molecule type" value="Genomic_DNA"/>
</dbReference>
<sequence>MFIQQVCICLNISALCSPCVVQDTEPNCPVSVLEPESDQSLGSPKSPPLDLIDTGKGLKVQTATPHLVSLGSGRLSVAITLLPLKEGVTRIGRDDAPVPQDITIEGPGIEAEHCRIENRGGVITLDPCGHLCSLDGVPVTRPTQLTQGYTLCLGKSYIFRFNHPEEANRMKSMLPQKSPVSPLVYSTDYLKFSSDFSHCLGGSGSRGMRSVSELRDLMDTLQKKKQALENSLRANGDSNPSYFSMTQSPPTTPNLLTPITTSSPISYQEQTRRLYSSERPPLASKVPAHPSSSMPPSPRRSDPRERDASVPYSRPMMRNQSQDSLLLNTSESRRAGTSVSALSMWNGSSTGATDSLPPTPVGGSGAASMPSSPRLSRRFNTPDAGRNGGLEPIPRQRKYSAGSLTGMSSHSRSLPRLYRPADAQLTLPPSYRSPDGQLSRPTGAQNGHSEVVSISLSNRPGTKHIVAPPDVTMTSGEATSPRQAKKVSLTSASCCSEVDRQAMRGPSPALEIGLGERRQSFGKAGLGPPSGFRERKGSISSLIGYNKQTVCRKAPLVLCSGCGGRPKAEGMISSSEVEVTMCPLTSGSADMERQRLETILNLCSGLGRAEQDKTGLAVADLQKINKELEKLQVSDDESTFSDSASLSASISADNDYGLKARETQVGEERQVRQRKNSGHREVRAETTAAPEDDTQLKLDVRRIEEERIQVLNNMEELELKIKDLDNQMEESIRELEVERALLEGEQDSETAQLQQEKDALEQLKEKMADIENKAQTEKSQVCVRDKVCLSVLGITNPAHPTCPGTNPPSLLSPCILRAYVQDKAKLDAERVKLERLAHLLAEQKTQLDTCPEALKEQLQLQLCRDAETLEVETKRFEDLEFQQLERESRQDEEKENQTQHILREIAEYQRSTVTRKERLLALKKQYTQISQQAQRDKDNFVKEKNNLQMMLQREKENLVNLEKKYSELTGALGFPDCFQLADVCPPHSEFCHAHKTLSPLPADLLMFSSLLSSLTIKNAEGYVTVNEINELYSQLGVDPTPDPLPTQAQSSPDAPATGTDPSPDPSPAESTVPPGEGELSPSFCPLSSSIPSSSFTACSRPNPKPPSVHWPEDMVTFLSPSPSPPPPPLPAKKQRRHRQHFRTLEERKRYGKEGGAHLSDTLPRKKTQPTITPQFTCATLGRNIPSKSHPPLAQSSSCGSVLNRALAISPKETHVDTHRLHKEDTELGSRNGESAPGSDVALSGKAEIALKIGRKTHGMLDIKWCYFIVLITSKFMFALIGFPGHSQQHIGEEHRTRLSDLGGRASSQTNVYLDSFGYQDNGRAFDTLSVDSSDSMDTSISACSPDNVSSASTSNVSRMEEMERLLREAQAEKHRLLEHREREMECKSRALDEERRRREELEKRLQEETSRRQKLIEREVKLREKQRAQDDFDLRGHIDSAGHNTETCYHVSITEKTCRGFLIKMGGKIKTWKKRWFVFDRNRRTLSYYADKHEAKLKGVIYFQAIEESPNPSLTFSVKTHDRVYYMVAPSPEAMRIWMDVIVTGAEGYTQFMI</sequence>
<gene>
    <name evidence="5" type="ORF">H4Q32_020112</name>
</gene>
<feature type="chain" id="PRO_5046103562" evidence="3">
    <location>
        <begin position="19"/>
        <end position="1554"/>
    </location>
</feature>
<dbReference type="PROSITE" id="PS50003">
    <property type="entry name" value="PH_DOMAIN"/>
    <property type="match status" value="1"/>
</dbReference>
<evidence type="ECO:0000259" key="4">
    <source>
        <dbReference type="PROSITE" id="PS50003"/>
    </source>
</evidence>
<dbReference type="PANTHER" id="PTHR12156">
    <property type="entry name" value="PLECKSTRIN HOMOLOGY-LIKE DOMAIN, FAMILY B, MEMBER 3"/>
    <property type="match status" value="1"/>
</dbReference>
<dbReference type="Gene3D" id="2.30.29.30">
    <property type="entry name" value="Pleckstrin-homology domain (PH domain)/Phosphotyrosine-binding domain (PTB)"/>
    <property type="match status" value="1"/>
</dbReference>
<name>A0ABQ8LGP1_LABRO</name>
<feature type="region of interest" description="Disordered" evidence="2">
    <location>
        <begin position="232"/>
        <end position="485"/>
    </location>
</feature>
<feature type="domain" description="PH" evidence="4">
    <location>
        <begin position="1455"/>
        <end position="1547"/>
    </location>
</feature>
<dbReference type="SUPFAM" id="SSF50729">
    <property type="entry name" value="PH domain-like"/>
    <property type="match status" value="1"/>
</dbReference>
<dbReference type="SMART" id="SM00233">
    <property type="entry name" value="PH"/>
    <property type="match status" value="1"/>
</dbReference>
<feature type="compositionally biased region" description="Polar residues" evidence="2">
    <location>
        <begin position="439"/>
        <end position="460"/>
    </location>
</feature>
<feature type="coiled-coil region" evidence="1">
    <location>
        <begin position="816"/>
        <end position="843"/>
    </location>
</feature>
<feature type="compositionally biased region" description="Low complexity" evidence="2">
    <location>
        <begin position="1080"/>
        <end position="1094"/>
    </location>
</feature>
<keyword evidence="3" id="KW-0732">Signal</keyword>
<feature type="compositionally biased region" description="Basic residues" evidence="2">
    <location>
        <begin position="1132"/>
        <end position="1141"/>
    </location>
</feature>
<feature type="compositionally biased region" description="Pro residues" evidence="2">
    <location>
        <begin position="1121"/>
        <end position="1130"/>
    </location>
</feature>
<feature type="region of interest" description="Disordered" evidence="2">
    <location>
        <begin position="661"/>
        <end position="692"/>
    </location>
</feature>
<accession>A0ABQ8LGP1</accession>
<dbReference type="InterPro" id="IPR052212">
    <property type="entry name" value="PH-like_domain"/>
</dbReference>
<feature type="signal peptide" evidence="3">
    <location>
        <begin position="1"/>
        <end position="18"/>
    </location>
</feature>
<dbReference type="SUPFAM" id="SSF49879">
    <property type="entry name" value="SMAD/FHA domain"/>
    <property type="match status" value="1"/>
</dbReference>
<evidence type="ECO:0000256" key="1">
    <source>
        <dbReference type="SAM" id="Coils"/>
    </source>
</evidence>
<dbReference type="InterPro" id="IPR008984">
    <property type="entry name" value="SMAD_FHA_dom_sf"/>
</dbReference>
<feature type="coiled-coil region" evidence="1">
    <location>
        <begin position="1359"/>
        <end position="1425"/>
    </location>
</feature>
<evidence type="ECO:0000313" key="5">
    <source>
        <dbReference type="EMBL" id="KAI2648941.1"/>
    </source>
</evidence>
<feature type="compositionally biased region" description="Low complexity" evidence="2">
    <location>
        <begin position="253"/>
        <end position="264"/>
    </location>
</feature>
<dbReference type="PANTHER" id="PTHR12156:SF21">
    <property type="entry name" value="PLECKSTRIN HOMOLOGY-LIKE DOMAIN FAMILY B MEMBER 2"/>
    <property type="match status" value="1"/>
</dbReference>
<dbReference type="InterPro" id="IPR011993">
    <property type="entry name" value="PH-like_dom_sf"/>
</dbReference>
<feature type="compositionally biased region" description="Basic and acidic residues" evidence="2">
    <location>
        <begin position="661"/>
        <end position="671"/>
    </location>
</feature>